<sequence length="257" mass="26226">MRRTVLALLLLAPLSAFAANRCEYQAPRNLQIDLAGVHGVQIEVNSYDLHVNGTPGARQLVVNGRACASEQSLLDKLQITQRREGDQLIIELGGQNTFSFHLFGSSYTDLEANVQLPPELPVTVRVGSGDATVAGLQQLRSMVGSGDLHVSSISGAFSTSVGSGDVDASDVGSLQAGSVGSGDLKARGVKGDAKVGSIGSGDVTLRSVGGSVHVDTLGSGDLGAHDVGGDLSLGAKGSGDVSHSGVKGKVSVPRDDD</sequence>
<dbReference type="RefSeq" id="WP_367855794.1">
    <property type="nucleotide sequence ID" value="NZ_JBFOHK010000006.1"/>
</dbReference>
<keyword evidence="5" id="KW-1185">Reference proteome</keyword>
<evidence type="ECO:0000313" key="5">
    <source>
        <dbReference type="Proteomes" id="UP001556220"/>
    </source>
</evidence>
<feature type="region of interest" description="Disordered" evidence="1">
    <location>
        <begin position="235"/>
        <end position="257"/>
    </location>
</feature>
<protein>
    <submittedName>
        <fullName evidence="4">DUF4097 family beta strand repeat-containing protein</fullName>
    </submittedName>
</protein>
<dbReference type="Proteomes" id="UP001556220">
    <property type="component" value="Unassembled WGS sequence"/>
</dbReference>
<dbReference type="Pfam" id="PF13349">
    <property type="entry name" value="DUF4097"/>
    <property type="match status" value="1"/>
</dbReference>
<organism evidence="4 5">
    <name type="scientific">Rhodanobacter lycopersici</name>
    <dbReference type="NCBI Taxonomy" id="3162487"/>
    <lineage>
        <taxon>Bacteria</taxon>
        <taxon>Pseudomonadati</taxon>
        <taxon>Pseudomonadota</taxon>
        <taxon>Gammaproteobacteria</taxon>
        <taxon>Lysobacterales</taxon>
        <taxon>Rhodanobacteraceae</taxon>
        <taxon>Rhodanobacter</taxon>
    </lineage>
</organism>
<dbReference type="EMBL" id="JBFOHK010000006">
    <property type="protein sequence ID" value="MEW9573737.1"/>
    <property type="molecule type" value="Genomic_DNA"/>
</dbReference>
<feature type="signal peptide" evidence="2">
    <location>
        <begin position="1"/>
        <end position="18"/>
    </location>
</feature>
<reference evidence="4 5" key="1">
    <citation type="submission" date="2024-06" db="EMBL/GenBank/DDBJ databases">
        <authorList>
            <person name="Woo H."/>
        </authorList>
    </citation>
    <scope>NUCLEOTIDE SEQUENCE [LARGE SCALE GENOMIC DNA]</scope>
    <source>
        <strain evidence="4 5">Si-c</strain>
    </source>
</reference>
<proteinExistence type="predicted"/>
<feature type="domain" description="DUF4097" evidence="3">
    <location>
        <begin position="75"/>
        <end position="242"/>
    </location>
</feature>
<keyword evidence="2" id="KW-0732">Signal</keyword>
<name>A0ABV3QKC8_9GAMM</name>
<evidence type="ECO:0000256" key="1">
    <source>
        <dbReference type="SAM" id="MobiDB-lite"/>
    </source>
</evidence>
<dbReference type="Gene3D" id="2.160.20.120">
    <property type="match status" value="1"/>
</dbReference>
<dbReference type="InterPro" id="IPR025164">
    <property type="entry name" value="Toastrack_DUF4097"/>
</dbReference>
<gene>
    <name evidence="4" type="ORF">ABQJ54_18435</name>
</gene>
<evidence type="ECO:0000256" key="2">
    <source>
        <dbReference type="SAM" id="SignalP"/>
    </source>
</evidence>
<evidence type="ECO:0000259" key="3">
    <source>
        <dbReference type="Pfam" id="PF13349"/>
    </source>
</evidence>
<comment type="caution">
    <text evidence="4">The sequence shown here is derived from an EMBL/GenBank/DDBJ whole genome shotgun (WGS) entry which is preliminary data.</text>
</comment>
<feature type="chain" id="PRO_5046554458" evidence="2">
    <location>
        <begin position="19"/>
        <end position="257"/>
    </location>
</feature>
<accession>A0ABV3QKC8</accession>
<feature type="compositionally biased region" description="Low complexity" evidence="1">
    <location>
        <begin position="238"/>
        <end position="251"/>
    </location>
</feature>
<evidence type="ECO:0000313" key="4">
    <source>
        <dbReference type="EMBL" id="MEW9573737.1"/>
    </source>
</evidence>